<sequence length="139" mass="15303">MRGSPSIDHSWLAGGSAQTAVITLSGWSGEIRGEIAVKLVLVALPLRPRLSFEIRGFCEAQSDAHSELTPNFAAQAVANLLLGWYSNINRFGSGGRDILCKQNISTCFRRNPCMEHDRFGRFIKNSPLFIRQTALVSPI</sequence>
<comment type="caution">
    <text evidence="1">The sequence shown here is derived from an EMBL/GenBank/DDBJ whole genome shotgun (WGS) entry which is preliminary data.</text>
</comment>
<keyword evidence="2" id="KW-1185">Reference proteome</keyword>
<dbReference type="Proteomes" id="UP001596310">
    <property type="component" value="Unassembled WGS sequence"/>
</dbReference>
<gene>
    <name evidence="1" type="ORF">ACFQHW_04055</name>
</gene>
<protein>
    <submittedName>
        <fullName evidence="1">Uncharacterized protein</fullName>
    </submittedName>
</protein>
<accession>A0ABW1UPI6</accession>
<organism evidence="1 2">
    <name type="scientific">Lapidilactobacillus achengensis</name>
    <dbReference type="NCBI Taxonomy" id="2486000"/>
    <lineage>
        <taxon>Bacteria</taxon>
        <taxon>Bacillati</taxon>
        <taxon>Bacillota</taxon>
        <taxon>Bacilli</taxon>
        <taxon>Lactobacillales</taxon>
        <taxon>Lactobacillaceae</taxon>
        <taxon>Lapidilactobacillus</taxon>
    </lineage>
</organism>
<dbReference type="RefSeq" id="WP_379861226.1">
    <property type="nucleotide sequence ID" value="NZ_JBHSSM010000014.1"/>
</dbReference>
<name>A0ABW1UPI6_9LACO</name>
<reference evidence="2" key="1">
    <citation type="journal article" date="2019" name="Int. J. Syst. Evol. Microbiol.">
        <title>The Global Catalogue of Microorganisms (GCM) 10K type strain sequencing project: providing services to taxonomists for standard genome sequencing and annotation.</title>
        <authorList>
            <consortium name="The Broad Institute Genomics Platform"/>
            <consortium name="The Broad Institute Genome Sequencing Center for Infectious Disease"/>
            <person name="Wu L."/>
            <person name="Ma J."/>
        </authorList>
    </citation>
    <scope>NUCLEOTIDE SEQUENCE [LARGE SCALE GENOMIC DNA]</scope>
    <source>
        <strain evidence="2">CCM 8897</strain>
    </source>
</reference>
<proteinExistence type="predicted"/>
<evidence type="ECO:0000313" key="1">
    <source>
        <dbReference type="EMBL" id="MFC6314740.1"/>
    </source>
</evidence>
<evidence type="ECO:0000313" key="2">
    <source>
        <dbReference type="Proteomes" id="UP001596310"/>
    </source>
</evidence>
<dbReference type="EMBL" id="JBHSSM010000014">
    <property type="protein sequence ID" value="MFC6314740.1"/>
    <property type="molecule type" value="Genomic_DNA"/>
</dbReference>